<feature type="transmembrane region" description="Helical" evidence="1">
    <location>
        <begin position="12"/>
        <end position="33"/>
    </location>
</feature>
<organism evidence="2 3">
    <name type="scientific">Mucilaginibacter lutimaris</name>
    <dbReference type="NCBI Taxonomy" id="931629"/>
    <lineage>
        <taxon>Bacteria</taxon>
        <taxon>Pseudomonadati</taxon>
        <taxon>Bacteroidota</taxon>
        <taxon>Sphingobacteriia</taxon>
        <taxon>Sphingobacteriales</taxon>
        <taxon>Sphingobacteriaceae</taxon>
        <taxon>Mucilaginibacter</taxon>
    </lineage>
</organism>
<feature type="transmembrane region" description="Helical" evidence="1">
    <location>
        <begin position="77"/>
        <end position="98"/>
    </location>
</feature>
<name>A0ABW2ZM57_9SPHI</name>
<proteinExistence type="predicted"/>
<dbReference type="Proteomes" id="UP001597073">
    <property type="component" value="Unassembled WGS sequence"/>
</dbReference>
<feature type="transmembrane region" description="Helical" evidence="1">
    <location>
        <begin position="39"/>
        <end position="56"/>
    </location>
</feature>
<accession>A0ABW2ZM57</accession>
<dbReference type="RefSeq" id="WP_377145845.1">
    <property type="nucleotide sequence ID" value="NZ_JBHTIA010000026.1"/>
</dbReference>
<keyword evidence="1" id="KW-1133">Transmembrane helix</keyword>
<feature type="transmembrane region" description="Helical" evidence="1">
    <location>
        <begin position="137"/>
        <end position="163"/>
    </location>
</feature>
<gene>
    <name evidence="2" type="ORF">ACFQZI_20480</name>
</gene>
<dbReference type="EMBL" id="JBHTIA010000026">
    <property type="protein sequence ID" value="MFD0767244.1"/>
    <property type="molecule type" value="Genomic_DNA"/>
</dbReference>
<evidence type="ECO:0000256" key="1">
    <source>
        <dbReference type="SAM" id="Phobius"/>
    </source>
</evidence>
<dbReference type="InterPro" id="IPR025250">
    <property type="entry name" value="DUF4199"/>
</dbReference>
<keyword evidence="1" id="KW-0472">Membrane</keyword>
<evidence type="ECO:0000313" key="3">
    <source>
        <dbReference type="Proteomes" id="UP001597073"/>
    </source>
</evidence>
<dbReference type="Pfam" id="PF13858">
    <property type="entry name" value="DUF4199"/>
    <property type="match status" value="1"/>
</dbReference>
<evidence type="ECO:0000313" key="2">
    <source>
        <dbReference type="EMBL" id="MFD0767244.1"/>
    </source>
</evidence>
<sequence>METKAPNPTSIATKWALFYVLVSIVITYAFQFLNIDQNSAAKYIGYIPFIAFCVLAQKEYKDQLGGFITFGQAFNPGFRYSLFGGLLLAIFIYVYLGILSPEVLTKAMEQQQAVMAEKGMSQDQIDKGIEMGSKYGAIFGAIATAISTLVFGCIVALIGAAILKKEPTLRDIEERNAAAGTKAGDDYVDPAV</sequence>
<keyword evidence="1" id="KW-0812">Transmembrane</keyword>
<comment type="caution">
    <text evidence="2">The sequence shown here is derived from an EMBL/GenBank/DDBJ whole genome shotgun (WGS) entry which is preliminary data.</text>
</comment>
<keyword evidence="3" id="KW-1185">Reference proteome</keyword>
<reference evidence="3" key="1">
    <citation type="journal article" date="2019" name="Int. J. Syst. Evol. Microbiol.">
        <title>The Global Catalogue of Microorganisms (GCM) 10K type strain sequencing project: providing services to taxonomists for standard genome sequencing and annotation.</title>
        <authorList>
            <consortium name="The Broad Institute Genomics Platform"/>
            <consortium name="The Broad Institute Genome Sequencing Center for Infectious Disease"/>
            <person name="Wu L."/>
            <person name="Ma J."/>
        </authorList>
    </citation>
    <scope>NUCLEOTIDE SEQUENCE [LARGE SCALE GENOMIC DNA]</scope>
    <source>
        <strain evidence="3">CCUG 60742</strain>
    </source>
</reference>
<protein>
    <submittedName>
        <fullName evidence="2">DUF4199 domain-containing protein</fullName>
    </submittedName>
</protein>